<gene>
    <name evidence="1" type="ORF">AS359_00535</name>
</gene>
<evidence type="ECO:0000313" key="2">
    <source>
        <dbReference type="Proteomes" id="UP000053300"/>
    </source>
</evidence>
<protein>
    <submittedName>
        <fullName evidence="1">Uncharacterized protein</fullName>
    </submittedName>
</protein>
<accession>A0A0W7YVJ5</accession>
<dbReference type="RefSeq" id="WP_058880288.1">
    <property type="nucleotide sequence ID" value="NZ_LPXH01000037.1"/>
</dbReference>
<dbReference type="Proteomes" id="UP000053300">
    <property type="component" value="Unassembled WGS sequence"/>
</dbReference>
<name>A0A0W7YVJ5_9BURK</name>
<evidence type="ECO:0000313" key="1">
    <source>
        <dbReference type="EMBL" id="KUF39085.1"/>
    </source>
</evidence>
<comment type="caution">
    <text evidence="1">The sequence shown here is derived from an EMBL/GenBank/DDBJ whole genome shotgun (WGS) entry which is preliminary data.</text>
</comment>
<reference evidence="1 2" key="1">
    <citation type="submission" date="2015-12" db="EMBL/GenBank/DDBJ databases">
        <title>Complete genome sequence of a multi-drug resistant strain Acidovorax sp. 12322-1.</title>
        <authorList>
            <person name="Ming D."/>
            <person name="Wang M."/>
            <person name="Hu S."/>
            <person name="Zhou Y."/>
            <person name="Jiang T."/>
        </authorList>
    </citation>
    <scope>NUCLEOTIDE SEQUENCE [LARGE SCALE GENOMIC DNA]</scope>
    <source>
        <strain evidence="1 2">12322-1</strain>
    </source>
</reference>
<keyword evidence="2" id="KW-1185">Reference proteome</keyword>
<dbReference type="EMBL" id="LPXH01000037">
    <property type="protein sequence ID" value="KUF39085.1"/>
    <property type="molecule type" value="Genomic_DNA"/>
</dbReference>
<organism evidence="1 2">
    <name type="scientific">Comamonas kerstersii</name>
    <dbReference type="NCBI Taxonomy" id="225992"/>
    <lineage>
        <taxon>Bacteria</taxon>
        <taxon>Pseudomonadati</taxon>
        <taxon>Pseudomonadota</taxon>
        <taxon>Betaproteobacteria</taxon>
        <taxon>Burkholderiales</taxon>
        <taxon>Comamonadaceae</taxon>
        <taxon>Comamonas</taxon>
    </lineage>
</organism>
<sequence>MFTPTFKALLKEAQFTKEMLGTGATQIRFANYTTKGIYFQAFTSLSTGLERIGKLCLMLDHYIETEGSFPTLKEMKHQIGHKLELLYERSQEVVHKRSVKLRFMPDLSRPEHLAILRVLHHFAEGDRYSNIDILVGSSSSVDPVERWFDEVDSLLYETRVSQKKKEQIAQNAWLGAQLIGSISFVQHISEKGETITDFEDGSRRTGMWEAVAPYRQLAVLQVIRYWTELLGELGYEAQRLPGGENIPFFGEVFGMFYNADSYLRTRKTWDKL</sequence>
<dbReference type="AlphaFoldDB" id="A0A0W7YVJ5"/>
<proteinExistence type="predicted"/>